<feature type="domain" description="RNA polymerase sigma-70 region 4" evidence="7">
    <location>
        <begin position="149"/>
        <end position="197"/>
    </location>
</feature>
<organism evidence="8 11">
    <name type="scientific">Leptospira adleri</name>
    <dbReference type="NCBI Taxonomy" id="2023186"/>
    <lineage>
        <taxon>Bacteria</taxon>
        <taxon>Pseudomonadati</taxon>
        <taxon>Spirochaetota</taxon>
        <taxon>Spirochaetia</taxon>
        <taxon>Leptospirales</taxon>
        <taxon>Leptospiraceae</taxon>
        <taxon>Leptospira</taxon>
    </lineage>
</organism>
<accession>A0A2M9YKD5</accession>
<dbReference type="InterPro" id="IPR039425">
    <property type="entry name" value="RNA_pol_sigma-70-like"/>
</dbReference>
<evidence type="ECO:0000259" key="7">
    <source>
        <dbReference type="Pfam" id="PF04545"/>
    </source>
</evidence>
<dbReference type="Proteomes" id="UP000232188">
    <property type="component" value="Unassembled WGS sequence"/>
</dbReference>
<evidence type="ECO:0000313" key="9">
    <source>
        <dbReference type="EMBL" id="PJZ59613.1"/>
    </source>
</evidence>
<name>A0A2M9YKD5_9LEPT</name>
<keyword evidence="10" id="KW-1185">Reference proteome</keyword>
<dbReference type="Gene3D" id="1.10.1740.10">
    <property type="match status" value="1"/>
</dbReference>
<protein>
    <recommendedName>
        <fullName evidence="12">Sigma-70 family RNA polymerase sigma factor</fullName>
    </recommendedName>
</protein>
<dbReference type="GO" id="GO:0006352">
    <property type="term" value="P:DNA-templated transcription initiation"/>
    <property type="evidence" value="ECO:0007669"/>
    <property type="project" value="InterPro"/>
</dbReference>
<dbReference type="PANTHER" id="PTHR43133:SF62">
    <property type="entry name" value="RNA POLYMERASE SIGMA FACTOR SIGZ"/>
    <property type="match status" value="1"/>
</dbReference>
<reference evidence="10 11" key="1">
    <citation type="submission" date="2017-07" db="EMBL/GenBank/DDBJ databases">
        <title>Leptospira spp. isolated from tropical soils.</title>
        <authorList>
            <person name="Thibeaux R."/>
            <person name="Iraola G."/>
            <person name="Ferres I."/>
            <person name="Bierque E."/>
            <person name="Girault D."/>
            <person name="Soupe-Gilbert M.-E."/>
            <person name="Picardeau M."/>
            <person name="Goarant C."/>
        </authorList>
    </citation>
    <scope>NUCLEOTIDE SEQUENCE [LARGE SCALE GENOMIC DNA]</scope>
    <source>
        <strain evidence="8 11">FH2-B-C1</strain>
        <strain evidence="9 10">FH2-B-D1</strain>
    </source>
</reference>
<keyword evidence="5" id="KW-0804">Transcription</keyword>
<dbReference type="SUPFAM" id="SSF88946">
    <property type="entry name" value="Sigma2 domain of RNA polymerase sigma factors"/>
    <property type="match status" value="1"/>
</dbReference>
<dbReference type="InterPro" id="IPR013325">
    <property type="entry name" value="RNA_pol_sigma_r2"/>
</dbReference>
<gene>
    <name evidence="9" type="ORF">CH376_22805</name>
    <name evidence="8" type="ORF">CH380_17365</name>
</gene>
<evidence type="ECO:0000256" key="5">
    <source>
        <dbReference type="ARBA" id="ARBA00023163"/>
    </source>
</evidence>
<comment type="similarity">
    <text evidence="1">Belongs to the sigma-70 factor family. ECF subfamily.</text>
</comment>
<keyword evidence="4" id="KW-0238">DNA-binding</keyword>
<dbReference type="InterPro" id="IPR007627">
    <property type="entry name" value="RNA_pol_sigma70_r2"/>
</dbReference>
<sequence length="205" mass="23687">MQRKGFDPLSDSDFRPSEKNVSEALRLIAGIAQKDARCLEKFYDLYGNLLYSIVYKILMQREESEEVLQEVFTVLWKKADQFNPERSSPLTWMSAIARNAAITKVRSSDFRNRNRTREFQETLSSNSSAKDPAFEEVFDSSLRSRMKEAIQNLSPEISILLEEAYWSGLSQSEIAEKFQLPLGTVKSRIRNGLSQLRDQLKGWNF</sequence>
<proteinExistence type="inferred from homology"/>
<dbReference type="EMBL" id="NPDU01000111">
    <property type="protein sequence ID" value="PJZ59613.1"/>
    <property type="molecule type" value="Genomic_DNA"/>
</dbReference>
<evidence type="ECO:0000259" key="6">
    <source>
        <dbReference type="Pfam" id="PF04542"/>
    </source>
</evidence>
<dbReference type="InterPro" id="IPR007630">
    <property type="entry name" value="RNA_pol_sigma70_r4"/>
</dbReference>
<feature type="domain" description="RNA polymerase sigma-70 region 2" evidence="6">
    <location>
        <begin position="43"/>
        <end position="109"/>
    </location>
</feature>
<dbReference type="InterPro" id="IPR014284">
    <property type="entry name" value="RNA_pol_sigma-70_dom"/>
</dbReference>
<dbReference type="Pfam" id="PF04542">
    <property type="entry name" value="Sigma70_r2"/>
    <property type="match status" value="1"/>
</dbReference>
<dbReference type="Gene3D" id="1.10.10.10">
    <property type="entry name" value="Winged helix-like DNA-binding domain superfamily/Winged helix DNA-binding domain"/>
    <property type="match status" value="1"/>
</dbReference>
<evidence type="ECO:0008006" key="12">
    <source>
        <dbReference type="Google" id="ProtNLM"/>
    </source>
</evidence>
<dbReference type="Proteomes" id="UP000232149">
    <property type="component" value="Unassembled WGS sequence"/>
</dbReference>
<dbReference type="NCBIfam" id="TIGR02937">
    <property type="entry name" value="sigma70-ECF"/>
    <property type="match status" value="1"/>
</dbReference>
<evidence type="ECO:0000256" key="4">
    <source>
        <dbReference type="ARBA" id="ARBA00023125"/>
    </source>
</evidence>
<dbReference type="EMBL" id="NPDV01000017">
    <property type="protein sequence ID" value="PJZ51998.1"/>
    <property type="molecule type" value="Genomic_DNA"/>
</dbReference>
<evidence type="ECO:0000313" key="11">
    <source>
        <dbReference type="Proteomes" id="UP000232188"/>
    </source>
</evidence>
<comment type="caution">
    <text evidence="8">The sequence shown here is derived from an EMBL/GenBank/DDBJ whole genome shotgun (WGS) entry which is preliminary data.</text>
</comment>
<dbReference type="CDD" id="cd06171">
    <property type="entry name" value="Sigma70_r4"/>
    <property type="match status" value="1"/>
</dbReference>
<dbReference type="AlphaFoldDB" id="A0A2M9YKD5"/>
<keyword evidence="2" id="KW-0805">Transcription regulation</keyword>
<dbReference type="PANTHER" id="PTHR43133">
    <property type="entry name" value="RNA POLYMERASE ECF-TYPE SIGMA FACTO"/>
    <property type="match status" value="1"/>
</dbReference>
<dbReference type="Pfam" id="PF04545">
    <property type="entry name" value="Sigma70_r4"/>
    <property type="match status" value="1"/>
</dbReference>
<evidence type="ECO:0000313" key="8">
    <source>
        <dbReference type="EMBL" id="PJZ51998.1"/>
    </source>
</evidence>
<dbReference type="GO" id="GO:0016987">
    <property type="term" value="F:sigma factor activity"/>
    <property type="evidence" value="ECO:0007669"/>
    <property type="project" value="UniProtKB-KW"/>
</dbReference>
<dbReference type="SUPFAM" id="SSF88659">
    <property type="entry name" value="Sigma3 and sigma4 domains of RNA polymerase sigma factors"/>
    <property type="match status" value="1"/>
</dbReference>
<evidence type="ECO:0000313" key="10">
    <source>
        <dbReference type="Proteomes" id="UP000232149"/>
    </source>
</evidence>
<evidence type="ECO:0000256" key="3">
    <source>
        <dbReference type="ARBA" id="ARBA00023082"/>
    </source>
</evidence>
<evidence type="ECO:0000256" key="1">
    <source>
        <dbReference type="ARBA" id="ARBA00010641"/>
    </source>
</evidence>
<dbReference type="GO" id="GO:0003677">
    <property type="term" value="F:DNA binding"/>
    <property type="evidence" value="ECO:0007669"/>
    <property type="project" value="UniProtKB-KW"/>
</dbReference>
<dbReference type="InterPro" id="IPR036388">
    <property type="entry name" value="WH-like_DNA-bd_sf"/>
</dbReference>
<evidence type="ECO:0000256" key="2">
    <source>
        <dbReference type="ARBA" id="ARBA00023015"/>
    </source>
</evidence>
<keyword evidence="3" id="KW-0731">Sigma factor</keyword>
<dbReference type="InterPro" id="IPR013324">
    <property type="entry name" value="RNA_pol_sigma_r3/r4-like"/>
</dbReference>